<evidence type="ECO:0000313" key="2">
    <source>
        <dbReference type="Proteomes" id="UP000196027"/>
    </source>
</evidence>
<name>A0A1Y0I7F8_9GAMM</name>
<reference evidence="1 2" key="1">
    <citation type="submission" date="2017-05" db="EMBL/GenBank/DDBJ databases">
        <title>Genomic insights into alkan degradation activity of Oleiphilus messinensis.</title>
        <authorList>
            <person name="Kozyavkin S.A."/>
            <person name="Slesarev A.I."/>
            <person name="Golyshin P.N."/>
            <person name="Korzhenkov A."/>
            <person name="Golyshina O.N."/>
            <person name="Toshchakov S.V."/>
        </authorList>
    </citation>
    <scope>NUCLEOTIDE SEQUENCE [LARGE SCALE GENOMIC DNA]</scope>
    <source>
        <strain evidence="1 2">ME102</strain>
    </source>
</reference>
<keyword evidence="2" id="KW-1185">Reference proteome</keyword>
<dbReference type="OrthoDB" id="9832736at2"/>
<gene>
    <name evidence="1" type="ORF">OLMES_2369</name>
</gene>
<dbReference type="RefSeq" id="WP_087461417.1">
    <property type="nucleotide sequence ID" value="NZ_CP021425.1"/>
</dbReference>
<accession>A0A1Y0I7F8</accession>
<sequence>MIQCIIVVLVVQFLMGCASHGLPEATRKTSVLVIPLEIANESSGSWINHFQLELVPVAREPVANGLNVPVPTESTDFILVTELAPGAYAIANLVSFLAPEWQIGRGGDRRVWNVNLPFDLYPGEATLFNHRLKIRQRSSGDGRISTQYYFDRLEGTEMNEFANQFESQVQNADSWQVNYQTE</sequence>
<evidence type="ECO:0000313" key="1">
    <source>
        <dbReference type="EMBL" id="ARU56432.1"/>
    </source>
</evidence>
<dbReference type="KEGG" id="ome:OLMES_2369"/>
<dbReference type="Proteomes" id="UP000196027">
    <property type="component" value="Chromosome"/>
</dbReference>
<proteinExistence type="predicted"/>
<protein>
    <submittedName>
        <fullName evidence="1">Uncharacterized protein</fullName>
    </submittedName>
</protein>
<dbReference type="AlphaFoldDB" id="A0A1Y0I7F8"/>
<organism evidence="1 2">
    <name type="scientific">Oleiphilus messinensis</name>
    <dbReference type="NCBI Taxonomy" id="141451"/>
    <lineage>
        <taxon>Bacteria</taxon>
        <taxon>Pseudomonadati</taxon>
        <taxon>Pseudomonadota</taxon>
        <taxon>Gammaproteobacteria</taxon>
        <taxon>Oceanospirillales</taxon>
        <taxon>Oleiphilaceae</taxon>
        <taxon>Oleiphilus</taxon>
    </lineage>
</organism>
<dbReference type="EMBL" id="CP021425">
    <property type="protein sequence ID" value="ARU56432.1"/>
    <property type="molecule type" value="Genomic_DNA"/>
</dbReference>